<proteinExistence type="predicted"/>
<dbReference type="Proteomes" id="UP000279833">
    <property type="component" value="Unassembled WGS sequence"/>
</dbReference>
<dbReference type="WBParaSite" id="SCUD_0001909301-mRNA-1">
    <property type="protein sequence ID" value="SCUD_0001909301-mRNA-1"/>
    <property type="gene ID" value="SCUD_0001909301"/>
</dbReference>
<organism evidence="3">
    <name type="scientific">Schistosoma curassoni</name>
    <dbReference type="NCBI Taxonomy" id="6186"/>
    <lineage>
        <taxon>Eukaryota</taxon>
        <taxon>Metazoa</taxon>
        <taxon>Spiralia</taxon>
        <taxon>Lophotrochozoa</taxon>
        <taxon>Platyhelminthes</taxon>
        <taxon>Trematoda</taxon>
        <taxon>Digenea</taxon>
        <taxon>Strigeidida</taxon>
        <taxon>Schistosomatoidea</taxon>
        <taxon>Schistosomatidae</taxon>
        <taxon>Schistosoma</taxon>
    </lineage>
</organism>
<keyword evidence="2" id="KW-1185">Reference proteome</keyword>
<evidence type="ECO:0000313" key="2">
    <source>
        <dbReference type="Proteomes" id="UP000279833"/>
    </source>
</evidence>
<sequence length="37" mass="4225">MVRCGLFDLYINPVCLKYMIHITEVEIGVLDLTGKQV</sequence>
<dbReference type="EMBL" id="UZAK01041948">
    <property type="protein sequence ID" value="VDP68008.1"/>
    <property type="molecule type" value="Genomic_DNA"/>
</dbReference>
<reference evidence="3" key="1">
    <citation type="submission" date="2016-06" db="UniProtKB">
        <authorList>
            <consortium name="WormBaseParasite"/>
        </authorList>
    </citation>
    <scope>IDENTIFICATION</scope>
</reference>
<gene>
    <name evidence="1" type="ORF">SCUD_LOCUS19090</name>
</gene>
<name>A0A183KVJ7_9TREM</name>
<dbReference type="AlphaFoldDB" id="A0A183KVJ7"/>
<reference evidence="1 2" key="2">
    <citation type="submission" date="2018-11" db="EMBL/GenBank/DDBJ databases">
        <authorList>
            <consortium name="Pathogen Informatics"/>
        </authorList>
    </citation>
    <scope>NUCLEOTIDE SEQUENCE [LARGE SCALE GENOMIC DNA]</scope>
    <source>
        <strain evidence="1">Dakar</strain>
        <strain evidence="2">Dakar, Senegal</strain>
    </source>
</reference>
<protein>
    <submittedName>
        <fullName evidence="3">Sm domain-containing protein</fullName>
    </submittedName>
</protein>
<evidence type="ECO:0000313" key="1">
    <source>
        <dbReference type="EMBL" id="VDP68008.1"/>
    </source>
</evidence>
<accession>A0A183KVJ7</accession>
<evidence type="ECO:0000313" key="3">
    <source>
        <dbReference type="WBParaSite" id="SCUD_0001909301-mRNA-1"/>
    </source>
</evidence>